<accession>A0A1M5VY70</accession>
<keyword evidence="1" id="KW-0472">Membrane</keyword>
<evidence type="ECO:0000313" key="3">
    <source>
        <dbReference type="Proteomes" id="UP000184241"/>
    </source>
</evidence>
<protein>
    <submittedName>
        <fullName evidence="2">Uncharacterized protein</fullName>
    </submittedName>
</protein>
<organism evidence="2 3">
    <name type="scientific">Clostridium intestinale DSM 6191</name>
    <dbReference type="NCBI Taxonomy" id="1121320"/>
    <lineage>
        <taxon>Bacteria</taxon>
        <taxon>Bacillati</taxon>
        <taxon>Bacillota</taxon>
        <taxon>Clostridia</taxon>
        <taxon>Eubacteriales</taxon>
        <taxon>Clostridiaceae</taxon>
        <taxon>Clostridium</taxon>
    </lineage>
</organism>
<gene>
    <name evidence="2" type="ORF">SAMN02745941_00846</name>
</gene>
<dbReference type="RefSeq" id="WP_073017043.1">
    <property type="nucleotide sequence ID" value="NZ_FQXU01000004.1"/>
</dbReference>
<sequence>MIFKKPWFYIILYAVIFLLFRYLDYSIIKQPRLSYYNFITSMIAMIVISIIAIISSLKEMKINKRAGRGYLIFSICLNIFASGWLCLILSIQSYYN</sequence>
<dbReference type="AlphaFoldDB" id="A0A1M5VY70"/>
<reference evidence="2 3" key="1">
    <citation type="submission" date="2016-11" db="EMBL/GenBank/DDBJ databases">
        <authorList>
            <person name="Jaros S."/>
            <person name="Januszkiewicz K."/>
            <person name="Wedrychowicz H."/>
        </authorList>
    </citation>
    <scope>NUCLEOTIDE SEQUENCE [LARGE SCALE GENOMIC DNA]</scope>
    <source>
        <strain evidence="2 3">DSM 6191</strain>
    </source>
</reference>
<keyword evidence="1" id="KW-0812">Transmembrane</keyword>
<feature type="transmembrane region" description="Helical" evidence="1">
    <location>
        <begin position="35"/>
        <end position="57"/>
    </location>
</feature>
<dbReference type="Proteomes" id="UP000184241">
    <property type="component" value="Unassembled WGS sequence"/>
</dbReference>
<proteinExistence type="predicted"/>
<evidence type="ECO:0000313" key="2">
    <source>
        <dbReference type="EMBL" id="SHH80205.1"/>
    </source>
</evidence>
<feature type="transmembrane region" description="Helical" evidence="1">
    <location>
        <begin position="69"/>
        <end position="95"/>
    </location>
</feature>
<keyword evidence="1" id="KW-1133">Transmembrane helix</keyword>
<evidence type="ECO:0000256" key="1">
    <source>
        <dbReference type="SAM" id="Phobius"/>
    </source>
</evidence>
<feature type="transmembrane region" description="Helical" evidence="1">
    <location>
        <begin position="7"/>
        <end position="23"/>
    </location>
</feature>
<dbReference type="EMBL" id="FQXU01000004">
    <property type="protein sequence ID" value="SHH80205.1"/>
    <property type="molecule type" value="Genomic_DNA"/>
</dbReference>
<name>A0A1M5VY70_9CLOT</name>